<keyword evidence="1" id="KW-0472">Membrane</keyword>
<reference evidence="2" key="1">
    <citation type="submission" date="2019-12" db="EMBL/GenBank/DDBJ databases">
        <title>Genome sequencing and annotation of Brassica cretica.</title>
        <authorList>
            <person name="Studholme D.J."/>
            <person name="Sarris P."/>
        </authorList>
    </citation>
    <scope>NUCLEOTIDE SEQUENCE</scope>
    <source>
        <strain evidence="2">PFS-109/04</strain>
        <tissue evidence="2">Leaf</tissue>
    </source>
</reference>
<keyword evidence="1" id="KW-0812">Transmembrane</keyword>
<dbReference type="EMBL" id="QGKX02000996">
    <property type="protein sequence ID" value="KAF3557817.1"/>
    <property type="molecule type" value="Genomic_DNA"/>
</dbReference>
<protein>
    <submittedName>
        <fullName evidence="2">Uncharacterized protein</fullName>
    </submittedName>
</protein>
<organism evidence="2 3">
    <name type="scientific">Brassica cretica</name>
    <name type="common">Mustard</name>
    <dbReference type="NCBI Taxonomy" id="69181"/>
    <lineage>
        <taxon>Eukaryota</taxon>
        <taxon>Viridiplantae</taxon>
        <taxon>Streptophyta</taxon>
        <taxon>Embryophyta</taxon>
        <taxon>Tracheophyta</taxon>
        <taxon>Spermatophyta</taxon>
        <taxon>Magnoliopsida</taxon>
        <taxon>eudicotyledons</taxon>
        <taxon>Gunneridae</taxon>
        <taxon>Pentapetalae</taxon>
        <taxon>rosids</taxon>
        <taxon>malvids</taxon>
        <taxon>Brassicales</taxon>
        <taxon>Brassicaceae</taxon>
        <taxon>Brassiceae</taxon>
        <taxon>Brassica</taxon>
    </lineage>
</organism>
<evidence type="ECO:0000313" key="3">
    <source>
        <dbReference type="Proteomes" id="UP000712600"/>
    </source>
</evidence>
<proteinExistence type="predicted"/>
<sequence length="152" mass="17563">MLRNIDSKNFIFRLADYLFGLAEFVFALANFCFVSQSSSKLFFKLLWFFDEIEINSFPLVLTLIPQLWNRSRRISALERSDKWYLFSLTNVSSAPKFPVKQSILDEVVAVNGGRLIQVKINESSGVAGANWYRYDINFSFLMAANFNCMQVN</sequence>
<dbReference type="Proteomes" id="UP000712600">
    <property type="component" value="Unassembled WGS sequence"/>
</dbReference>
<keyword evidence="1" id="KW-1133">Transmembrane helix</keyword>
<feature type="transmembrane region" description="Helical" evidence="1">
    <location>
        <begin position="12"/>
        <end position="33"/>
    </location>
</feature>
<dbReference type="AlphaFoldDB" id="A0A8S9R1Y2"/>
<comment type="caution">
    <text evidence="2">The sequence shown here is derived from an EMBL/GenBank/DDBJ whole genome shotgun (WGS) entry which is preliminary data.</text>
</comment>
<name>A0A8S9R1Y2_BRACR</name>
<evidence type="ECO:0000313" key="2">
    <source>
        <dbReference type="EMBL" id="KAF3557817.1"/>
    </source>
</evidence>
<accession>A0A8S9R1Y2</accession>
<evidence type="ECO:0000256" key="1">
    <source>
        <dbReference type="SAM" id="Phobius"/>
    </source>
</evidence>
<gene>
    <name evidence="2" type="ORF">F2Q69_00015678</name>
</gene>